<dbReference type="eggNOG" id="ENOG502S04W">
    <property type="taxonomic scope" value="Eukaryota"/>
</dbReference>
<dbReference type="EMBL" id="FN649760">
    <property type="protein sequence ID" value="CBJ32226.1"/>
    <property type="molecule type" value="Genomic_DNA"/>
</dbReference>
<dbReference type="SUPFAM" id="SSF54427">
    <property type="entry name" value="NTF2-like"/>
    <property type="match status" value="1"/>
</dbReference>
<dbReference type="PANTHER" id="PTHR31757:SF0">
    <property type="entry name" value="SLL0781 PROTEIN"/>
    <property type="match status" value="1"/>
</dbReference>
<gene>
    <name evidence="1" type="ORF">Esi_0319_0014</name>
</gene>
<accession>D7FWY8</accession>
<reference evidence="1 2" key="1">
    <citation type="journal article" date="2010" name="Nature">
        <title>The Ectocarpus genome and the independent evolution of multicellularity in brown algae.</title>
        <authorList>
            <person name="Cock J.M."/>
            <person name="Sterck L."/>
            <person name="Rouze P."/>
            <person name="Scornet D."/>
            <person name="Allen A.E."/>
            <person name="Amoutzias G."/>
            <person name="Anthouard V."/>
            <person name="Artiguenave F."/>
            <person name="Aury J.M."/>
            <person name="Badger J.H."/>
            <person name="Beszteri B."/>
            <person name="Billiau K."/>
            <person name="Bonnet E."/>
            <person name="Bothwell J.H."/>
            <person name="Bowler C."/>
            <person name="Boyen C."/>
            <person name="Brownlee C."/>
            <person name="Carrano C.J."/>
            <person name="Charrier B."/>
            <person name="Cho G.Y."/>
            <person name="Coelho S.M."/>
            <person name="Collen J."/>
            <person name="Corre E."/>
            <person name="Da Silva C."/>
            <person name="Delage L."/>
            <person name="Delaroque N."/>
            <person name="Dittami S.M."/>
            <person name="Doulbeau S."/>
            <person name="Elias M."/>
            <person name="Farnham G."/>
            <person name="Gachon C.M."/>
            <person name="Gschloessl B."/>
            <person name="Heesch S."/>
            <person name="Jabbari K."/>
            <person name="Jubin C."/>
            <person name="Kawai H."/>
            <person name="Kimura K."/>
            <person name="Kloareg B."/>
            <person name="Kupper F.C."/>
            <person name="Lang D."/>
            <person name="Le Bail A."/>
            <person name="Leblanc C."/>
            <person name="Lerouge P."/>
            <person name="Lohr M."/>
            <person name="Lopez P.J."/>
            <person name="Martens C."/>
            <person name="Maumus F."/>
            <person name="Michel G."/>
            <person name="Miranda-Saavedra D."/>
            <person name="Morales J."/>
            <person name="Moreau H."/>
            <person name="Motomura T."/>
            <person name="Nagasato C."/>
            <person name="Napoli C.A."/>
            <person name="Nelson D.R."/>
            <person name="Nyvall-Collen P."/>
            <person name="Peters A.F."/>
            <person name="Pommier C."/>
            <person name="Potin P."/>
            <person name="Poulain J."/>
            <person name="Quesneville H."/>
            <person name="Read B."/>
            <person name="Rensing S.A."/>
            <person name="Ritter A."/>
            <person name="Rousvoal S."/>
            <person name="Samanta M."/>
            <person name="Samson G."/>
            <person name="Schroeder D.C."/>
            <person name="Segurens B."/>
            <person name="Strittmatter M."/>
            <person name="Tonon T."/>
            <person name="Tregear J.W."/>
            <person name="Valentin K."/>
            <person name="von Dassow P."/>
            <person name="Yamagishi T."/>
            <person name="Van de Peer Y."/>
            <person name="Wincker P."/>
        </authorList>
    </citation>
    <scope>NUCLEOTIDE SEQUENCE [LARGE SCALE GENOMIC DNA]</scope>
    <source>
        <strain evidence="2">Ec32 / CCAP1310/4</strain>
    </source>
</reference>
<dbReference type="InterPro" id="IPR009783">
    <property type="entry name" value="DUF1348"/>
</dbReference>
<organism evidence="1 2">
    <name type="scientific">Ectocarpus siliculosus</name>
    <name type="common">Brown alga</name>
    <name type="synonym">Conferva siliculosa</name>
    <dbReference type="NCBI Taxonomy" id="2880"/>
    <lineage>
        <taxon>Eukaryota</taxon>
        <taxon>Sar</taxon>
        <taxon>Stramenopiles</taxon>
        <taxon>Ochrophyta</taxon>
        <taxon>PX clade</taxon>
        <taxon>Phaeophyceae</taxon>
        <taxon>Ectocarpales</taxon>
        <taxon>Ectocarpaceae</taxon>
        <taxon>Ectocarpus</taxon>
    </lineage>
</organism>
<keyword evidence="2" id="KW-1185">Reference proteome</keyword>
<dbReference type="STRING" id="2880.D7FWY8"/>
<protein>
    <submittedName>
        <fullName evidence="1">Uncharacterized protein</fullName>
    </submittedName>
</protein>
<proteinExistence type="predicted"/>
<dbReference type="OrthoDB" id="14527at2759"/>
<dbReference type="Proteomes" id="UP000002630">
    <property type="component" value="Unassembled WGS sequence"/>
</dbReference>
<dbReference type="AlphaFoldDB" id="D7FWY8"/>
<sequence>MLVLNKLCFVLSASSRLSGKRAVAKTAAAAAAGSFSPTCCRMSSSDPASAAAAAEWPNPAAFNALSHSSRSKIYCDYGDEGSMTWKPHEEPPKHPLPPFTAETALKKTKAAEAAWNTRDPAKVAAAYSPDTVWRNRDEIFAGREEVQAFLTRKWSKEQGYRLKKHLWSFEGNRISARFEYEWYDEKGQWYRTHGNEHWEFDDLGYMRWRDMSANDIPIDENERRLTT</sequence>
<dbReference type="Pfam" id="PF07080">
    <property type="entry name" value="DUF1348"/>
    <property type="match status" value="1"/>
</dbReference>
<evidence type="ECO:0000313" key="2">
    <source>
        <dbReference type="Proteomes" id="UP000002630"/>
    </source>
</evidence>
<dbReference type="Gene3D" id="3.10.450.50">
    <property type="match status" value="1"/>
</dbReference>
<dbReference type="InterPro" id="IPR032710">
    <property type="entry name" value="NTF2-like_dom_sf"/>
</dbReference>
<name>D7FWY8_ECTSI</name>
<dbReference type="InParanoid" id="D7FWY8"/>
<dbReference type="PANTHER" id="PTHR31757">
    <property type="entry name" value="SLL0781 PROTEIN"/>
    <property type="match status" value="1"/>
</dbReference>
<evidence type="ECO:0000313" key="1">
    <source>
        <dbReference type="EMBL" id="CBJ32226.1"/>
    </source>
</evidence>